<keyword evidence="2" id="KW-1185">Reference proteome</keyword>
<dbReference type="AlphaFoldDB" id="A0A9N9XBF9"/>
<protein>
    <submittedName>
        <fullName evidence="1">Uncharacterized protein</fullName>
    </submittedName>
</protein>
<dbReference type="EMBL" id="OU898279">
    <property type="protein sequence ID" value="CAG9832726.1"/>
    <property type="molecule type" value="Genomic_DNA"/>
</dbReference>
<name>A0A9N9XBF9_DIABA</name>
<evidence type="ECO:0000313" key="2">
    <source>
        <dbReference type="Proteomes" id="UP001153709"/>
    </source>
</evidence>
<accession>A0A9N9XBF9</accession>
<organism evidence="1 2">
    <name type="scientific">Diabrotica balteata</name>
    <name type="common">Banded cucumber beetle</name>
    <dbReference type="NCBI Taxonomy" id="107213"/>
    <lineage>
        <taxon>Eukaryota</taxon>
        <taxon>Metazoa</taxon>
        <taxon>Ecdysozoa</taxon>
        <taxon>Arthropoda</taxon>
        <taxon>Hexapoda</taxon>
        <taxon>Insecta</taxon>
        <taxon>Pterygota</taxon>
        <taxon>Neoptera</taxon>
        <taxon>Endopterygota</taxon>
        <taxon>Coleoptera</taxon>
        <taxon>Polyphaga</taxon>
        <taxon>Cucujiformia</taxon>
        <taxon>Chrysomeloidea</taxon>
        <taxon>Chrysomelidae</taxon>
        <taxon>Galerucinae</taxon>
        <taxon>Diabroticina</taxon>
        <taxon>Diabroticites</taxon>
        <taxon>Diabrotica</taxon>
    </lineage>
</organism>
<dbReference type="OrthoDB" id="8931646at2759"/>
<gene>
    <name evidence="1" type="ORF">DIABBA_LOCUS6179</name>
</gene>
<reference evidence="1" key="1">
    <citation type="submission" date="2022-01" db="EMBL/GenBank/DDBJ databases">
        <authorList>
            <person name="King R."/>
        </authorList>
    </citation>
    <scope>NUCLEOTIDE SEQUENCE</scope>
</reference>
<sequence length="191" mass="21384">MSDFGKDFFLDPGITIKEEPLYNDNTTMNMSASVPIPSRRDAGDYRDFGLDFENSQSPLYSDVGLNAQMQAPNSMFDGGSWSFNRLINSDEMLKSEAFIHMDEDDIFQVDKADLIQGPTLAELNANDENLLGDLNFDDLLLPEENTYIILEKGNSQNMSHHLNNNPLSSCLPQGLLYHRDLELPSSVPTGK</sequence>
<evidence type="ECO:0000313" key="1">
    <source>
        <dbReference type="EMBL" id="CAG9832726.1"/>
    </source>
</evidence>
<proteinExistence type="predicted"/>
<dbReference type="Proteomes" id="UP001153709">
    <property type="component" value="Chromosome 4"/>
</dbReference>